<evidence type="ECO:0000313" key="1">
    <source>
        <dbReference type="EMBL" id="MBY27394.1"/>
    </source>
</evidence>
<proteinExistence type="predicted"/>
<protein>
    <submittedName>
        <fullName evidence="1">Uncharacterized protein</fullName>
    </submittedName>
</protein>
<accession>A0A2S2PDC5</accession>
<reference evidence="1" key="1">
    <citation type="submission" date="2018-04" db="EMBL/GenBank/DDBJ databases">
        <title>Transcriptome of Schizaphis graminum biotype I.</title>
        <authorList>
            <person name="Scully E.D."/>
            <person name="Geib S.M."/>
            <person name="Palmer N.A."/>
            <person name="Koch K."/>
            <person name="Bradshaw J."/>
            <person name="Heng-Moss T."/>
            <person name="Sarath G."/>
        </authorList>
    </citation>
    <scope>NUCLEOTIDE SEQUENCE</scope>
</reference>
<dbReference type="AlphaFoldDB" id="A0A2S2PDC5"/>
<gene>
    <name evidence="1" type="ORF">g.147139</name>
</gene>
<dbReference type="EMBL" id="GGMR01014775">
    <property type="protein sequence ID" value="MBY27394.1"/>
    <property type="molecule type" value="Transcribed_RNA"/>
</dbReference>
<sequence length="110" mass="11847">MDAVSVENAKNLINSISFKNNLVYISSNTTFLASSISKLEVQNLSLANSLGIVSNSIKKLKEAPGEVGIKIKKKAEQVLSKNPGFKTLEAISNIHNGSVTQLHLNLVLLN</sequence>
<organism evidence="1">
    <name type="scientific">Schizaphis graminum</name>
    <name type="common">Green bug aphid</name>
    <dbReference type="NCBI Taxonomy" id="13262"/>
    <lineage>
        <taxon>Eukaryota</taxon>
        <taxon>Metazoa</taxon>
        <taxon>Ecdysozoa</taxon>
        <taxon>Arthropoda</taxon>
        <taxon>Hexapoda</taxon>
        <taxon>Insecta</taxon>
        <taxon>Pterygota</taxon>
        <taxon>Neoptera</taxon>
        <taxon>Paraneoptera</taxon>
        <taxon>Hemiptera</taxon>
        <taxon>Sternorrhyncha</taxon>
        <taxon>Aphidomorpha</taxon>
        <taxon>Aphidoidea</taxon>
        <taxon>Aphididae</taxon>
        <taxon>Aphidini</taxon>
        <taxon>Schizaphis</taxon>
    </lineage>
</organism>
<name>A0A2S2PDC5_SCHGA</name>